<dbReference type="NCBIfam" id="NF004079">
    <property type="entry name" value="PRK05584.1"/>
    <property type="match status" value="1"/>
</dbReference>
<accession>A0A9E2KNF6</accession>
<dbReference type="Proteomes" id="UP000824150">
    <property type="component" value="Unassembled WGS sequence"/>
</dbReference>
<dbReference type="EMBL" id="JAHLFG010000028">
    <property type="protein sequence ID" value="MBU3826363.1"/>
    <property type="molecule type" value="Genomic_DNA"/>
</dbReference>
<sequence>MMYGIIGALDEEVELLEAALEHKSEQQVGPYRYVQGTLDSKQVVICRCGVGKVAAGSCAATMLALYPLTGLINTGAAGGIAQGMQVGDLALSLQAVQHDVNATVFGYQLGQVPGHEPTFVADEKLLQAARSAAAKTGFKPPFEGTILSGDQFVSSDTVVADLTAKFPHSVAVEMEGAAIAQIASDFKVPFLIVRAISDCADNHGAVSYETFSREISHKSANFVRALLNAL</sequence>
<protein>
    <recommendedName>
        <fullName evidence="2">adenosylhomocysteine nucleosidase</fullName>
        <ecNumber evidence="2">3.2.2.9</ecNumber>
    </recommendedName>
</protein>
<dbReference type="EC" id="3.2.2.9" evidence="2"/>
<dbReference type="InterPro" id="IPR010049">
    <property type="entry name" value="MTA_SAH_Nsdase"/>
</dbReference>
<dbReference type="GO" id="GO:0005829">
    <property type="term" value="C:cytosol"/>
    <property type="evidence" value="ECO:0007669"/>
    <property type="project" value="TreeGrafter"/>
</dbReference>
<proteinExistence type="predicted"/>
<reference evidence="7" key="2">
    <citation type="submission" date="2021-04" db="EMBL/GenBank/DDBJ databases">
        <authorList>
            <person name="Gilroy R."/>
        </authorList>
    </citation>
    <scope>NUCLEOTIDE SEQUENCE</scope>
    <source>
        <strain evidence="7">687</strain>
    </source>
</reference>
<dbReference type="Gene3D" id="3.40.50.1580">
    <property type="entry name" value="Nucleoside phosphorylase domain"/>
    <property type="match status" value="1"/>
</dbReference>
<keyword evidence="7" id="KW-0326">Glycosidase</keyword>
<dbReference type="Pfam" id="PF01048">
    <property type="entry name" value="PNP_UDP_1"/>
    <property type="match status" value="1"/>
</dbReference>
<evidence type="ECO:0000256" key="3">
    <source>
        <dbReference type="ARBA" id="ARBA00022605"/>
    </source>
</evidence>
<keyword evidence="3" id="KW-0028">Amino-acid biosynthesis</keyword>
<evidence type="ECO:0000256" key="5">
    <source>
        <dbReference type="ARBA" id="ARBA00023167"/>
    </source>
</evidence>
<dbReference type="GO" id="GO:0019509">
    <property type="term" value="P:L-methionine salvage from methylthioadenosine"/>
    <property type="evidence" value="ECO:0007669"/>
    <property type="project" value="InterPro"/>
</dbReference>
<keyword evidence="5" id="KW-0486">Methionine biosynthesis</keyword>
<evidence type="ECO:0000256" key="4">
    <source>
        <dbReference type="ARBA" id="ARBA00022801"/>
    </source>
</evidence>
<evidence type="ECO:0000259" key="6">
    <source>
        <dbReference type="Pfam" id="PF01048"/>
    </source>
</evidence>
<evidence type="ECO:0000256" key="1">
    <source>
        <dbReference type="ARBA" id="ARBA00004945"/>
    </source>
</evidence>
<evidence type="ECO:0000313" key="8">
    <source>
        <dbReference type="Proteomes" id="UP000824150"/>
    </source>
</evidence>
<gene>
    <name evidence="7" type="ORF">IAA31_02605</name>
</gene>
<dbReference type="GO" id="GO:0009164">
    <property type="term" value="P:nucleoside catabolic process"/>
    <property type="evidence" value="ECO:0007669"/>
    <property type="project" value="InterPro"/>
</dbReference>
<feature type="domain" description="Nucleoside phosphorylase" evidence="6">
    <location>
        <begin position="3"/>
        <end position="227"/>
    </location>
</feature>
<comment type="caution">
    <text evidence="7">The sequence shown here is derived from an EMBL/GenBank/DDBJ whole genome shotgun (WGS) entry which is preliminary data.</text>
</comment>
<organism evidence="7 8">
    <name type="scientific">Candidatus Anaerobiospirillum merdipullorum</name>
    <dbReference type="NCBI Taxonomy" id="2838450"/>
    <lineage>
        <taxon>Bacteria</taxon>
        <taxon>Pseudomonadati</taxon>
        <taxon>Pseudomonadota</taxon>
        <taxon>Gammaproteobacteria</taxon>
        <taxon>Aeromonadales</taxon>
        <taxon>Succinivibrionaceae</taxon>
        <taxon>Anaerobiospirillum</taxon>
    </lineage>
</organism>
<dbReference type="InterPro" id="IPR035994">
    <property type="entry name" value="Nucleoside_phosphorylase_sf"/>
</dbReference>
<dbReference type="NCBIfam" id="TIGR01704">
    <property type="entry name" value="MTA_SAH-Nsdase"/>
    <property type="match status" value="1"/>
</dbReference>
<dbReference type="GO" id="GO:0008930">
    <property type="term" value="F:methylthioadenosine nucleosidase activity"/>
    <property type="evidence" value="ECO:0007669"/>
    <property type="project" value="InterPro"/>
</dbReference>
<dbReference type="GO" id="GO:0019284">
    <property type="term" value="P:L-methionine salvage from S-adenosylmethionine"/>
    <property type="evidence" value="ECO:0007669"/>
    <property type="project" value="TreeGrafter"/>
</dbReference>
<dbReference type="SUPFAM" id="SSF53167">
    <property type="entry name" value="Purine and uridine phosphorylases"/>
    <property type="match status" value="1"/>
</dbReference>
<dbReference type="AlphaFoldDB" id="A0A9E2KNF6"/>
<comment type="pathway">
    <text evidence="1">Amino-acid biosynthesis; L-methionine biosynthesis via salvage pathway; S-methyl-5-thio-alpha-D-ribose 1-phosphate from S-methyl-5'-thioadenosine (hydrolase route): step 1/2.</text>
</comment>
<keyword evidence="4 7" id="KW-0378">Hydrolase</keyword>
<dbReference type="PANTHER" id="PTHR46832">
    <property type="entry name" value="5'-METHYLTHIOADENOSINE/S-ADENOSYLHOMOCYSTEINE NUCLEOSIDASE"/>
    <property type="match status" value="1"/>
</dbReference>
<dbReference type="PANTHER" id="PTHR46832:SF1">
    <property type="entry name" value="5'-METHYLTHIOADENOSINE_S-ADENOSYLHOMOCYSTEINE NUCLEOSIDASE"/>
    <property type="match status" value="1"/>
</dbReference>
<evidence type="ECO:0000313" key="7">
    <source>
        <dbReference type="EMBL" id="MBU3826363.1"/>
    </source>
</evidence>
<evidence type="ECO:0000256" key="2">
    <source>
        <dbReference type="ARBA" id="ARBA00011974"/>
    </source>
</evidence>
<dbReference type="GO" id="GO:0008782">
    <property type="term" value="F:adenosylhomocysteine nucleosidase activity"/>
    <property type="evidence" value="ECO:0007669"/>
    <property type="project" value="UniProtKB-EC"/>
</dbReference>
<reference evidence="7" key="1">
    <citation type="journal article" date="2021" name="PeerJ">
        <title>Extensive microbial diversity within the chicken gut microbiome revealed by metagenomics and culture.</title>
        <authorList>
            <person name="Gilroy R."/>
            <person name="Ravi A."/>
            <person name="Getino M."/>
            <person name="Pursley I."/>
            <person name="Horton D.L."/>
            <person name="Alikhan N.F."/>
            <person name="Baker D."/>
            <person name="Gharbi K."/>
            <person name="Hall N."/>
            <person name="Watson M."/>
            <person name="Adriaenssens E.M."/>
            <person name="Foster-Nyarko E."/>
            <person name="Jarju S."/>
            <person name="Secka A."/>
            <person name="Antonio M."/>
            <person name="Oren A."/>
            <person name="Chaudhuri R.R."/>
            <person name="La Ragione R."/>
            <person name="Hildebrand F."/>
            <person name="Pallen M.J."/>
        </authorList>
    </citation>
    <scope>NUCLEOTIDE SEQUENCE</scope>
    <source>
        <strain evidence="7">687</strain>
    </source>
</reference>
<name>A0A9E2KNF6_9GAMM</name>
<dbReference type="InterPro" id="IPR000845">
    <property type="entry name" value="Nucleoside_phosphorylase_d"/>
</dbReference>
<dbReference type="CDD" id="cd09008">
    <property type="entry name" value="MTAN"/>
    <property type="match status" value="1"/>
</dbReference>